<evidence type="ECO:0000313" key="3">
    <source>
        <dbReference type="Proteomes" id="UP000294614"/>
    </source>
</evidence>
<comment type="caution">
    <text evidence="2">The sequence shown here is derived from an EMBL/GenBank/DDBJ whole genome shotgun (WGS) entry which is preliminary data.</text>
</comment>
<sequence>MKISRFILIAVMLCSAAAAYGFNVDGFISTSYEISKDKGEDTERLWENYLSIDNAKLYDPYFGFSFYGRFAKDSEEESDSQSDIYSAYLDYTSFQNAVEVKAGRFSYIGNRFLTLDGAIATVRTDYKFGVTAFGGKPQYFDADGRHINEKFRKTGDKLYGGRIFLNGVKDTTGYVSYSKEYDSEMTYQEFAGLGLGRVFSLGGKDGIGVDANGEYDMEESNFYRGSVRVFLNKGALRVTGEATRYNVNDGSNYQDILIISNFSTGKEEKLALTVQYAVTENVSPYVSVVNTKIEQSSGDVVDGQIYKLGADFDWFKTKGVTANVEGYYYDSVTSNAKGASLALDWNLTRDFKFGFESEYLRLENYATEDNIYSVYADAEYEIWKDLKLSVYAEKNQKTRYLPENRYGVKAAYSF</sequence>
<reference evidence="2 3" key="1">
    <citation type="submission" date="2019-03" db="EMBL/GenBank/DDBJ databases">
        <title>Genomic Encyclopedia of Type Strains, Phase IV (KMG-IV): sequencing the most valuable type-strain genomes for metagenomic binning, comparative biology and taxonomic classification.</title>
        <authorList>
            <person name="Goeker M."/>
        </authorList>
    </citation>
    <scope>NUCLEOTIDE SEQUENCE [LARGE SCALE GENOMIC DNA]</scope>
    <source>
        <strain evidence="2 3">DSM 24984</strain>
    </source>
</reference>
<dbReference type="EMBL" id="SMGG01000006">
    <property type="protein sequence ID" value="TCK59346.1"/>
    <property type="molecule type" value="Genomic_DNA"/>
</dbReference>
<gene>
    <name evidence="2" type="ORF">C8D98_2279</name>
</gene>
<keyword evidence="3" id="KW-1185">Reference proteome</keyword>
<dbReference type="RefSeq" id="WP_132874257.1">
    <property type="nucleotide sequence ID" value="NZ_JBLJBI010000003.1"/>
</dbReference>
<evidence type="ECO:0000256" key="1">
    <source>
        <dbReference type="SAM" id="SignalP"/>
    </source>
</evidence>
<dbReference type="SUPFAM" id="SSF56935">
    <property type="entry name" value="Porins"/>
    <property type="match status" value="1"/>
</dbReference>
<feature type="chain" id="PRO_5020220571" description="Porin" evidence="1">
    <location>
        <begin position="20"/>
        <end position="414"/>
    </location>
</feature>
<dbReference type="Proteomes" id="UP000294614">
    <property type="component" value="Unassembled WGS sequence"/>
</dbReference>
<proteinExistence type="predicted"/>
<accession>A0A4R1K592</accession>
<dbReference type="OrthoDB" id="9781907at2"/>
<dbReference type="AlphaFoldDB" id="A0A4R1K592"/>
<organism evidence="2 3">
    <name type="scientific">Seleniivibrio woodruffii</name>
    <dbReference type="NCBI Taxonomy" id="1078050"/>
    <lineage>
        <taxon>Bacteria</taxon>
        <taxon>Pseudomonadati</taxon>
        <taxon>Deferribacterota</taxon>
        <taxon>Deferribacteres</taxon>
        <taxon>Deferribacterales</taxon>
        <taxon>Geovibrionaceae</taxon>
        <taxon>Seleniivibrio</taxon>
    </lineage>
</organism>
<protein>
    <recommendedName>
        <fullName evidence="4">Porin</fullName>
    </recommendedName>
</protein>
<keyword evidence="1" id="KW-0732">Signal</keyword>
<evidence type="ECO:0000313" key="2">
    <source>
        <dbReference type="EMBL" id="TCK59346.1"/>
    </source>
</evidence>
<name>A0A4R1K592_9BACT</name>
<feature type="signal peptide" evidence="1">
    <location>
        <begin position="1"/>
        <end position="19"/>
    </location>
</feature>
<evidence type="ECO:0008006" key="4">
    <source>
        <dbReference type="Google" id="ProtNLM"/>
    </source>
</evidence>